<keyword evidence="5" id="KW-1133">Transmembrane helix</keyword>
<dbReference type="AlphaFoldDB" id="A0A9N7VL13"/>
<reference evidence="7" key="1">
    <citation type="submission" date="2020-03" db="EMBL/GenBank/DDBJ databases">
        <authorList>
            <person name="Weist P."/>
        </authorList>
    </citation>
    <scope>NUCLEOTIDE SEQUENCE</scope>
</reference>
<feature type="transmembrane region" description="Helical" evidence="5">
    <location>
        <begin position="463"/>
        <end position="488"/>
    </location>
</feature>
<evidence type="ECO:0000256" key="1">
    <source>
        <dbReference type="ARBA" id="ARBA00022737"/>
    </source>
</evidence>
<feature type="compositionally biased region" description="Polar residues" evidence="4">
    <location>
        <begin position="885"/>
        <end position="897"/>
    </location>
</feature>
<dbReference type="Pfam" id="PF00041">
    <property type="entry name" value="fn3"/>
    <property type="match status" value="2"/>
</dbReference>
<feature type="region of interest" description="Disordered" evidence="4">
    <location>
        <begin position="540"/>
        <end position="640"/>
    </location>
</feature>
<keyword evidence="5" id="KW-0812">Transmembrane</keyword>
<feature type="region of interest" description="Disordered" evidence="4">
    <location>
        <begin position="885"/>
        <end position="904"/>
    </location>
</feature>
<feature type="compositionally biased region" description="Polar residues" evidence="4">
    <location>
        <begin position="203"/>
        <end position="217"/>
    </location>
</feature>
<dbReference type="Gene3D" id="2.60.40.10">
    <property type="entry name" value="Immunoglobulins"/>
    <property type="match status" value="2"/>
</dbReference>
<evidence type="ECO:0000259" key="6">
    <source>
        <dbReference type="PROSITE" id="PS50853"/>
    </source>
</evidence>
<evidence type="ECO:0000256" key="5">
    <source>
        <dbReference type="SAM" id="Phobius"/>
    </source>
</evidence>
<gene>
    <name evidence="7" type="ORF">PLEPLA_LOCUS39188</name>
</gene>
<dbReference type="CDD" id="cd00063">
    <property type="entry name" value="FN3"/>
    <property type="match status" value="2"/>
</dbReference>
<keyword evidence="8" id="KW-1185">Reference proteome</keyword>
<evidence type="ECO:0000256" key="3">
    <source>
        <dbReference type="ARBA" id="ARBA00023180"/>
    </source>
</evidence>
<feature type="domain" description="Fibronectin type-III" evidence="6">
    <location>
        <begin position="86"/>
        <end position="178"/>
    </location>
</feature>
<feature type="compositionally biased region" description="Basic and acidic residues" evidence="4">
    <location>
        <begin position="338"/>
        <end position="347"/>
    </location>
</feature>
<evidence type="ECO:0000256" key="2">
    <source>
        <dbReference type="ARBA" id="ARBA00023157"/>
    </source>
</evidence>
<accession>A0A9N7VL13</accession>
<feature type="compositionally biased region" description="Basic and acidic residues" evidence="4">
    <location>
        <begin position="356"/>
        <end position="366"/>
    </location>
</feature>
<dbReference type="PANTHER" id="PTHR46708">
    <property type="entry name" value="TENASCIN"/>
    <property type="match status" value="1"/>
</dbReference>
<dbReference type="InterPro" id="IPR050991">
    <property type="entry name" value="ECM_Regulatory_Proteins"/>
</dbReference>
<keyword evidence="3" id="KW-0325">Glycoprotein</keyword>
<keyword evidence="2" id="KW-1015">Disulfide bond</keyword>
<evidence type="ECO:0000256" key="4">
    <source>
        <dbReference type="SAM" id="MobiDB-lite"/>
    </source>
</evidence>
<dbReference type="SMART" id="SM00060">
    <property type="entry name" value="FN3"/>
    <property type="match status" value="2"/>
</dbReference>
<dbReference type="FunFam" id="2.60.40.10:FF:000099">
    <property type="entry name" value="Fibronectin 1"/>
    <property type="match status" value="1"/>
</dbReference>
<dbReference type="GO" id="GO:0005615">
    <property type="term" value="C:extracellular space"/>
    <property type="evidence" value="ECO:0007669"/>
    <property type="project" value="TreeGrafter"/>
</dbReference>
<protein>
    <recommendedName>
        <fullName evidence="6">Fibronectin type-III domain-containing protein</fullName>
    </recommendedName>
</protein>
<feature type="transmembrane region" description="Helical" evidence="5">
    <location>
        <begin position="497"/>
        <end position="530"/>
    </location>
</feature>
<feature type="region of interest" description="Disordered" evidence="4">
    <location>
        <begin position="714"/>
        <end position="781"/>
    </location>
</feature>
<keyword evidence="1" id="KW-0677">Repeat</keyword>
<proteinExistence type="predicted"/>
<keyword evidence="5" id="KW-0472">Membrane</keyword>
<name>A0A9N7VL13_PLEPL</name>
<dbReference type="PROSITE" id="PS50853">
    <property type="entry name" value="FN3"/>
    <property type="match status" value="1"/>
</dbReference>
<feature type="region of interest" description="Disordered" evidence="4">
    <location>
        <begin position="822"/>
        <end position="860"/>
    </location>
</feature>
<feature type="compositionally biased region" description="Polar residues" evidence="4">
    <location>
        <begin position="754"/>
        <end position="770"/>
    </location>
</feature>
<dbReference type="EMBL" id="CADEAL010004091">
    <property type="protein sequence ID" value="CAB1451494.1"/>
    <property type="molecule type" value="Genomic_DNA"/>
</dbReference>
<feature type="compositionally biased region" description="Polar residues" evidence="4">
    <location>
        <begin position="324"/>
        <end position="337"/>
    </location>
</feature>
<organism evidence="7 8">
    <name type="scientific">Pleuronectes platessa</name>
    <name type="common">European plaice</name>
    <dbReference type="NCBI Taxonomy" id="8262"/>
    <lineage>
        <taxon>Eukaryota</taxon>
        <taxon>Metazoa</taxon>
        <taxon>Chordata</taxon>
        <taxon>Craniata</taxon>
        <taxon>Vertebrata</taxon>
        <taxon>Euteleostomi</taxon>
        <taxon>Actinopterygii</taxon>
        <taxon>Neopterygii</taxon>
        <taxon>Teleostei</taxon>
        <taxon>Neoteleostei</taxon>
        <taxon>Acanthomorphata</taxon>
        <taxon>Carangaria</taxon>
        <taxon>Pleuronectiformes</taxon>
        <taxon>Pleuronectoidei</taxon>
        <taxon>Pleuronectidae</taxon>
        <taxon>Pleuronectes</taxon>
    </lineage>
</organism>
<dbReference type="Proteomes" id="UP001153269">
    <property type="component" value="Unassembled WGS sequence"/>
</dbReference>
<dbReference type="InterPro" id="IPR013783">
    <property type="entry name" value="Ig-like_fold"/>
</dbReference>
<evidence type="ECO:0000313" key="7">
    <source>
        <dbReference type="EMBL" id="CAB1451494.1"/>
    </source>
</evidence>
<feature type="region of interest" description="Disordered" evidence="4">
    <location>
        <begin position="288"/>
        <end position="396"/>
    </location>
</feature>
<feature type="region of interest" description="Disordered" evidence="4">
    <location>
        <begin position="195"/>
        <end position="264"/>
    </location>
</feature>
<sequence>MSGVSQLRTQDVTETSVTLLWSQPAVQYDSYLLTFSSQKDRDQQVTAQVDGGLSSFTQTGLAAGQEFSATITGEVGGRRGAQIVSGPTNLRVVKMTSTSAVVQWDRSQGEIHRYRLSITPSDGAGKTQEVTVPGDQDSAHIRQLEAGRSYDIILVAEKGASQSQPATTQVVPGNTSPRVTTAALTMQVRLAPRQEVGDLDQELNPSPEKQVSDQQGRSLDEPEADSVRVGGIHGPNKDSPSLVERNKPPVSRTKVINGTRPKQAERLTLSRKPKVPGPVRIISTRVVPGGSKVSRGPLKKPLMGEKKKVVPKKSKPVTKIETGTIDTTVTEAQVEASSTERKDEKHPAVTSGTDSETQRGSEEPQRQPDVSGTGQENDPAPVSSERTGTSQGQEKKCLNKVKVTHIRLPHQDRVGGCRGDGTVLVGNPLDSDRSTSDSKLSSAETNLDSRREEEDCNRTEAPAVIFILFIILTKVPVPVIFIIIIIIIHTITFTSFILIIFITILIIIIITLITTIPYTFITVAIIILVFQLRQTDSFGNKEQNADKTKNTTDTASPEERQPSTSGEAGAPLLRRTPPARGFIRRPRPVSGLLQNRTHPKMRGPHRPQGDIIPRRESGTRDKSTNESLPSAASEESSPVKMVTLVRDVSGDEDGTATPASSGHNQKVMLTERGRIPVRPPTPKGGYVRRPFPNMTFLQNRTRPDLRLMTRPIRPLSPETKTQRVEVQTTSSPPDVKAEGTQPIGEDREDRAAVRTSSTRMSSEQLNQTLRAQGEPLSQRPTKVQYYRRSQMYAGALENTTRPHLRRPQYPRRGLMHKPLPVRKLNGDAVGSQTSQQEKGIPSELPGIPYNQLGEQDVPRPTQRVEFEVNKIPNKLPLIQEIQEQSRFQSDNLHQEVQQDIAPRG</sequence>
<dbReference type="InterPro" id="IPR036116">
    <property type="entry name" value="FN3_sf"/>
</dbReference>
<dbReference type="SUPFAM" id="SSF49265">
    <property type="entry name" value="Fibronectin type III"/>
    <property type="match status" value="2"/>
</dbReference>
<dbReference type="GO" id="GO:0031175">
    <property type="term" value="P:neuron projection development"/>
    <property type="evidence" value="ECO:0007669"/>
    <property type="project" value="TreeGrafter"/>
</dbReference>
<evidence type="ECO:0000313" key="8">
    <source>
        <dbReference type="Proteomes" id="UP001153269"/>
    </source>
</evidence>
<dbReference type="PANTHER" id="PTHR46708:SF3">
    <property type="entry name" value="TENASCIN-X"/>
    <property type="match status" value="1"/>
</dbReference>
<feature type="region of interest" description="Disordered" evidence="4">
    <location>
        <begin position="425"/>
        <end position="454"/>
    </location>
</feature>
<dbReference type="GO" id="GO:0030155">
    <property type="term" value="P:regulation of cell adhesion"/>
    <property type="evidence" value="ECO:0007669"/>
    <property type="project" value="TreeGrafter"/>
</dbReference>
<feature type="compositionally biased region" description="Low complexity" evidence="4">
    <location>
        <begin position="626"/>
        <end position="638"/>
    </location>
</feature>
<comment type="caution">
    <text evidence="7">The sequence shown here is derived from an EMBL/GenBank/DDBJ whole genome shotgun (WGS) entry which is preliminary data.</text>
</comment>
<dbReference type="InterPro" id="IPR003961">
    <property type="entry name" value="FN3_dom"/>
</dbReference>
<feature type="compositionally biased region" description="Basic and acidic residues" evidence="4">
    <location>
        <begin position="612"/>
        <end position="624"/>
    </location>
</feature>